<feature type="compositionally biased region" description="Polar residues" evidence="1">
    <location>
        <begin position="96"/>
        <end position="116"/>
    </location>
</feature>
<dbReference type="Proteomes" id="UP001165083">
    <property type="component" value="Unassembled WGS sequence"/>
</dbReference>
<feature type="region of interest" description="Disordered" evidence="1">
    <location>
        <begin position="23"/>
        <end position="146"/>
    </location>
</feature>
<feature type="compositionally biased region" description="Polar residues" evidence="1">
    <location>
        <begin position="124"/>
        <end position="143"/>
    </location>
</feature>
<reference evidence="2" key="1">
    <citation type="submission" date="2023-04" db="EMBL/GenBank/DDBJ databases">
        <title>Phytophthora lilii NBRC 32176.</title>
        <authorList>
            <person name="Ichikawa N."/>
            <person name="Sato H."/>
            <person name="Tonouchi N."/>
        </authorList>
    </citation>
    <scope>NUCLEOTIDE SEQUENCE</scope>
    <source>
        <strain evidence="2">NBRC 32176</strain>
    </source>
</reference>
<dbReference type="OrthoDB" id="129319at2759"/>
<comment type="caution">
    <text evidence="2">The sequence shown here is derived from an EMBL/GenBank/DDBJ whole genome shotgun (WGS) entry which is preliminary data.</text>
</comment>
<name>A0A9W6X4B8_9STRA</name>
<sequence length="512" mass="56658">MASDYEDDVLDDTDAICGWGAADFDDKLLGRGRRRIGPQAASKGGSKRKVQKALASSNSRTELSVAQNSQPRQQHSQVTGSQPDKKSRAVVPAPDKQSQNAESHQKQPSVVPQNLKQKPPQPARMQQQHSSPKPSPRTASILQENAAIAALGRQRRMKVVAAAMAANVPRKSGIASVVSASFDGKSDEEQEEPEMVPRRRPDEWLPSSAPQKQQEKLPRVGEPSTAPAGSTDYSKKIHPPLPLPLLNINPNSGGNETRLPGKNDPTSNAPRHWRRQRQQQSSLLASKDVSEHWESNFPPAMRRFRSPRNYQPGFHEASSSVSSSLTRMAPTPSASMQARDAVLRAQEQLPLIRQTTKNMNPATISSVLDEPVLERHYNKVKMRDDGTEEDDETWTQCYDDPEVLAKSMAGLIQALSTFAADGRHVKVPKGGKHKRRRAKLAQHIQQQQQNIAANPPVLRLPLPGEINVTTSRVPMVEGQQETEPSIRKRKHRKLRNKQLNDAVDDISTEHAP</sequence>
<organism evidence="2 3">
    <name type="scientific">Phytophthora lilii</name>
    <dbReference type="NCBI Taxonomy" id="2077276"/>
    <lineage>
        <taxon>Eukaryota</taxon>
        <taxon>Sar</taxon>
        <taxon>Stramenopiles</taxon>
        <taxon>Oomycota</taxon>
        <taxon>Peronosporomycetes</taxon>
        <taxon>Peronosporales</taxon>
        <taxon>Peronosporaceae</taxon>
        <taxon>Phytophthora</taxon>
    </lineage>
</organism>
<evidence type="ECO:0000313" key="3">
    <source>
        <dbReference type="Proteomes" id="UP001165083"/>
    </source>
</evidence>
<proteinExistence type="predicted"/>
<keyword evidence="3" id="KW-1185">Reference proteome</keyword>
<feature type="region of interest" description="Disordered" evidence="1">
    <location>
        <begin position="470"/>
        <end position="512"/>
    </location>
</feature>
<evidence type="ECO:0000256" key="1">
    <source>
        <dbReference type="SAM" id="MobiDB-lite"/>
    </source>
</evidence>
<dbReference type="AlphaFoldDB" id="A0A9W6X4B8"/>
<protein>
    <submittedName>
        <fullName evidence="2">Unnamed protein product</fullName>
    </submittedName>
</protein>
<feature type="region of interest" description="Disordered" evidence="1">
    <location>
        <begin position="165"/>
        <end position="290"/>
    </location>
</feature>
<dbReference type="EMBL" id="BSXW01000866">
    <property type="protein sequence ID" value="GMF30832.1"/>
    <property type="molecule type" value="Genomic_DNA"/>
</dbReference>
<accession>A0A9W6X4B8</accession>
<evidence type="ECO:0000313" key="2">
    <source>
        <dbReference type="EMBL" id="GMF30832.1"/>
    </source>
</evidence>
<gene>
    <name evidence="2" type="ORF">Plil01_001318200</name>
</gene>
<feature type="compositionally biased region" description="Basic residues" evidence="1">
    <location>
        <begin position="487"/>
        <end position="496"/>
    </location>
</feature>
<feature type="compositionally biased region" description="Polar residues" evidence="1">
    <location>
        <begin position="54"/>
        <end position="82"/>
    </location>
</feature>